<protein>
    <submittedName>
        <fullName evidence="1">Uncharacterized protein</fullName>
    </submittedName>
</protein>
<dbReference type="AlphaFoldDB" id="A0AAW1ISW1"/>
<evidence type="ECO:0000313" key="2">
    <source>
        <dbReference type="Proteomes" id="UP001458880"/>
    </source>
</evidence>
<dbReference type="Proteomes" id="UP001458880">
    <property type="component" value="Unassembled WGS sequence"/>
</dbReference>
<proteinExistence type="predicted"/>
<dbReference type="EMBL" id="JASPKY010000571">
    <property type="protein sequence ID" value="KAK9692689.1"/>
    <property type="molecule type" value="Genomic_DNA"/>
</dbReference>
<reference evidence="1 2" key="1">
    <citation type="journal article" date="2024" name="BMC Genomics">
        <title>De novo assembly and annotation of Popillia japonica's genome with initial clues to its potential as an invasive pest.</title>
        <authorList>
            <person name="Cucini C."/>
            <person name="Boschi S."/>
            <person name="Funari R."/>
            <person name="Cardaioli E."/>
            <person name="Iannotti N."/>
            <person name="Marturano G."/>
            <person name="Paoli F."/>
            <person name="Bruttini M."/>
            <person name="Carapelli A."/>
            <person name="Frati F."/>
            <person name="Nardi F."/>
        </authorList>
    </citation>
    <scope>NUCLEOTIDE SEQUENCE [LARGE SCALE GENOMIC DNA]</scope>
    <source>
        <strain evidence="1">DMR45628</strain>
    </source>
</reference>
<organism evidence="1 2">
    <name type="scientific">Popillia japonica</name>
    <name type="common">Japanese beetle</name>
    <dbReference type="NCBI Taxonomy" id="7064"/>
    <lineage>
        <taxon>Eukaryota</taxon>
        <taxon>Metazoa</taxon>
        <taxon>Ecdysozoa</taxon>
        <taxon>Arthropoda</taxon>
        <taxon>Hexapoda</taxon>
        <taxon>Insecta</taxon>
        <taxon>Pterygota</taxon>
        <taxon>Neoptera</taxon>
        <taxon>Endopterygota</taxon>
        <taxon>Coleoptera</taxon>
        <taxon>Polyphaga</taxon>
        <taxon>Scarabaeiformia</taxon>
        <taxon>Scarabaeidae</taxon>
        <taxon>Rutelinae</taxon>
        <taxon>Popillia</taxon>
    </lineage>
</organism>
<comment type="caution">
    <text evidence="1">The sequence shown here is derived from an EMBL/GenBank/DDBJ whole genome shotgun (WGS) entry which is preliminary data.</text>
</comment>
<gene>
    <name evidence="1" type="ORF">QE152_g34978</name>
</gene>
<name>A0AAW1ISW1_POPJA</name>
<evidence type="ECO:0000313" key="1">
    <source>
        <dbReference type="EMBL" id="KAK9692689.1"/>
    </source>
</evidence>
<sequence>MKLGETQRQGDRKEEENSLKWTCGGSGLYTKAQTRGELRSLDWFVIIRESNIDRKINILNEFLTTTRGELRSLDWFVIIRESNIDRKINILNEFLTTLFNVYDWFVIIRESNIDRKINILNEFLTTLFNVYAPLIEAKVTKARAPWLTRNLRVFMELRDRALSEFRISKSPQDWTGIDTNGFEIVHLIWLDRKRQEKRKCLDSAGRHSKKKLWSALKSLNERKCLDSAGRHSKKKLWSALKSLNVKSSSERTLPDDLSDVFGISGYFAGFTQSTNNNSNDLIDYYNSNDLNSDAVFQFKSATVEEGDLEQLSIVTDVSSAELQCSPLRIPIIDPSVKDGDGNELEKFTTERVPKLHPKKSTKHIINK</sequence>
<keyword evidence="2" id="KW-1185">Reference proteome</keyword>
<accession>A0AAW1ISW1</accession>